<organism evidence="4 5">
    <name type="scientific">Candidatus Bilophila faecipullorum</name>
    <dbReference type="NCBI Taxonomy" id="2838482"/>
    <lineage>
        <taxon>Bacteria</taxon>
        <taxon>Pseudomonadati</taxon>
        <taxon>Thermodesulfobacteriota</taxon>
        <taxon>Desulfovibrionia</taxon>
        <taxon>Desulfovibrionales</taxon>
        <taxon>Desulfovibrionaceae</taxon>
        <taxon>Bilophila</taxon>
    </lineage>
</organism>
<dbReference type="PANTHER" id="PTHR23416">
    <property type="entry name" value="SIALIC ACID SYNTHASE-RELATED"/>
    <property type="match status" value="1"/>
</dbReference>
<reference evidence="4" key="2">
    <citation type="submission" date="2021-04" db="EMBL/GenBank/DDBJ databases">
        <authorList>
            <person name="Gilroy R."/>
        </authorList>
    </citation>
    <scope>NUCLEOTIDE SEQUENCE</scope>
    <source>
        <strain evidence="4">ChiSxjej5B17-1746</strain>
    </source>
</reference>
<dbReference type="InterPro" id="IPR011004">
    <property type="entry name" value="Trimer_LpxA-like_sf"/>
</dbReference>
<protein>
    <submittedName>
        <fullName evidence="4">Acyltransferase</fullName>
    </submittedName>
</protein>
<name>A0A9D1R2P8_9BACT</name>
<dbReference type="Gene3D" id="2.160.10.10">
    <property type="entry name" value="Hexapeptide repeat proteins"/>
    <property type="match status" value="1"/>
</dbReference>
<sequence>MIGKLRKAIERRLSWRDVLSYLAIASQRAWSQWRGTCALRVKAFLFGVELGSGVLACGPVILGRWPGSRIRLGAGCSLISSSRRCTASTLYAPVRLRTYAPTARIELAQGVQLSGTSITARSRTVSIGKDTMVGPNCVITDSDFHAHWPAETRHIEPAFDLDRDVTIGANVWIGMNSLILKGVTIGDGAIVAAGSVVVRDVPAHAVAAGVPARVVKVRGEA</sequence>
<dbReference type="InterPro" id="IPR018357">
    <property type="entry name" value="Hexapep_transf_CS"/>
</dbReference>
<keyword evidence="2" id="KW-0677">Repeat</keyword>
<gene>
    <name evidence="4" type="ORF">H9874_07790</name>
</gene>
<keyword evidence="3 4" id="KW-0012">Acyltransferase</keyword>
<keyword evidence="1" id="KW-0808">Transferase</keyword>
<evidence type="ECO:0000256" key="1">
    <source>
        <dbReference type="ARBA" id="ARBA00022679"/>
    </source>
</evidence>
<evidence type="ECO:0000256" key="2">
    <source>
        <dbReference type="ARBA" id="ARBA00022737"/>
    </source>
</evidence>
<proteinExistence type="predicted"/>
<dbReference type="Proteomes" id="UP000824264">
    <property type="component" value="Unassembled WGS sequence"/>
</dbReference>
<dbReference type="SUPFAM" id="SSF51161">
    <property type="entry name" value="Trimeric LpxA-like enzymes"/>
    <property type="match status" value="1"/>
</dbReference>
<evidence type="ECO:0000313" key="4">
    <source>
        <dbReference type="EMBL" id="HIW79031.1"/>
    </source>
</evidence>
<dbReference type="InterPro" id="IPR001451">
    <property type="entry name" value="Hexapep"/>
</dbReference>
<comment type="caution">
    <text evidence="4">The sequence shown here is derived from an EMBL/GenBank/DDBJ whole genome shotgun (WGS) entry which is preliminary data.</text>
</comment>
<dbReference type="Pfam" id="PF00132">
    <property type="entry name" value="Hexapep"/>
    <property type="match status" value="1"/>
</dbReference>
<dbReference type="GO" id="GO:0016746">
    <property type="term" value="F:acyltransferase activity"/>
    <property type="evidence" value="ECO:0007669"/>
    <property type="project" value="UniProtKB-KW"/>
</dbReference>
<accession>A0A9D1R2P8</accession>
<dbReference type="EMBL" id="DXGI01000298">
    <property type="protein sequence ID" value="HIW79031.1"/>
    <property type="molecule type" value="Genomic_DNA"/>
</dbReference>
<dbReference type="InterPro" id="IPR051159">
    <property type="entry name" value="Hexapeptide_acetyltransf"/>
</dbReference>
<reference evidence="4" key="1">
    <citation type="journal article" date="2021" name="PeerJ">
        <title>Extensive microbial diversity within the chicken gut microbiome revealed by metagenomics and culture.</title>
        <authorList>
            <person name="Gilroy R."/>
            <person name="Ravi A."/>
            <person name="Getino M."/>
            <person name="Pursley I."/>
            <person name="Horton D.L."/>
            <person name="Alikhan N.F."/>
            <person name="Baker D."/>
            <person name="Gharbi K."/>
            <person name="Hall N."/>
            <person name="Watson M."/>
            <person name="Adriaenssens E.M."/>
            <person name="Foster-Nyarko E."/>
            <person name="Jarju S."/>
            <person name="Secka A."/>
            <person name="Antonio M."/>
            <person name="Oren A."/>
            <person name="Chaudhuri R.R."/>
            <person name="La Ragione R."/>
            <person name="Hildebrand F."/>
            <person name="Pallen M.J."/>
        </authorList>
    </citation>
    <scope>NUCLEOTIDE SEQUENCE</scope>
    <source>
        <strain evidence="4">ChiSxjej5B17-1746</strain>
    </source>
</reference>
<evidence type="ECO:0000256" key="3">
    <source>
        <dbReference type="ARBA" id="ARBA00023315"/>
    </source>
</evidence>
<dbReference type="AlphaFoldDB" id="A0A9D1R2P8"/>
<dbReference type="CDD" id="cd04647">
    <property type="entry name" value="LbH_MAT_like"/>
    <property type="match status" value="1"/>
</dbReference>
<evidence type="ECO:0000313" key="5">
    <source>
        <dbReference type="Proteomes" id="UP000824264"/>
    </source>
</evidence>
<dbReference type="PROSITE" id="PS00101">
    <property type="entry name" value="HEXAPEP_TRANSFERASES"/>
    <property type="match status" value="1"/>
</dbReference>